<keyword evidence="12 15" id="KW-0472">Membrane</keyword>
<dbReference type="PROSITE" id="PS50011">
    <property type="entry name" value="PROTEIN_KINASE_DOM"/>
    <property type="match status" value="1"/>
</dbReference>
<evidence type="ECO:0000256" key="9">
    <source>
        <dbReference type="ARBA" id="ARBA00022777"/>
    </source>
</evidence>
<organism evidence="19 20">
    <name type="scientific">Dibothriocephalus latus</name>
    <name type="common">Fish tapeworm</name>
    <name type="synonym">Diphyllobothrium latum</name>
    <dbReference type="NCBI Taxonomy" id="60516"/>
    <lineage>
        <taxon>Eukaryota</taxon>
        <taxon>Metazoa</taxon>
        <taxon>Spiralia</taxon>
        <taxon>Lophotrochozoa</taxon>
        <taxon>Platyhelminthes</taxon>
        <taxon>Cestoda</taxon>
        <taxon>Eucestoda</taxon>
        <taxon>Diphyllobothriidea</taxon>
        <taxon>Diphyllobothriidae</taxon>
        <taxon>Dibothriocephalus</taxon>
    </lineage>
</organism>
<evidence type="ECO:0000256" key="6">
    <source>
        <dbReference type="ARBA" id="ARBA00022692"/>
    </source>
</evidence>
<keyword evidence="6 15" id="KW-0812">Transmembrane</keyword>
<evidence type="ECO:0000256" key="13">
    <source>
        <dbReference type="ARBA" id="ARBA00023170"/>
    </source>
</evidence>
<keyword evidence="13" id="KW-0675">Receptor</keyword>
<keyword evidence="4" id="KW-0723">Serine/threonine-protein kinase</keyword>
<sequence length="536" mass="58888">MRVLHCLLTVLTWCLGTGAMECLKMLCHQTNTSDCHPCVGLNSEQLSRWHRYLDAILSDWRDTSHMPSYYEEIRNQPLCCTLGENDTCHLSLIYEPKVDPTRLYDLKCMEGDDMWTQFRCTSGHNTRCCRGNFCNLPTDKEVDTVTRETPQRLHLIVVGVILALFLLLLLVGILLFSRYKRESGHSKARRNSQSSPSGTCAWISNPNGLGSAGDPLITKNTVPSIAASFGTQQGIYLSGPPSMITSLGSGSATTNIPNPSFNNNPSFTIPVPKVSDVISRGGGNTTATTTNSYALGSGSGTIVSSQLMGSAGRVSGMPIQQEISLRALLDATGSGSGSGLPLLVQRTVARQVQLEERIGEGRYGEVWRGTWQCDQVAAKIFSSRDENSWAREIQIYQTVMLRHANILGFIAADNKDNGLSTELWLITEYHRLGSLYDFLQSHALNAYALIRMASSIVNGLAHLHMEITGTQVSEKFSLKFIPEILCTRQSVSRVCFFNSLSVGFVTGLLYPTISLSPILKCCGLKSCKHLFKHSLS</sequence>
<dbReference type="AlphaFoldDB" id="A0A3P7NMY9"/>
<evidence type="ECO:0000256" key="8">
    <source>
        <dbReference type="ARBA" id="ARBA00022741"/>
    </source>
</evidence>
<gene>
    <name evidence="19" type="ORF">DILT_LOCUS6490</name>
</gene>
<dbReference type="Gene3D" id="3.30.200.20">
    <property type="entry name" value="Phosphorylase Kinase, domain 1"/>
    <property type="match status" value="1"/>
</dbReference>
<feature type="binding site" evidence="14">
    <location>
        <position position="379"/>
    </location>
    <ligand>
        <name>ATP</name>
        <dbReference type="ChEBI" id="CHEBI:30616"/>
    </ligand>
</feature>
<evidence type="ECO:0000313" key="19">
    <source>
        <dbReference type="EMBL" id="VDN10659.1"/>
    </source>
</evidence>
<keyword evidence="5" id="KW-0808">Transferase</keyword>
<dbReference type="Pfam" id="PF07714">
    <property type="entry name" value="PK_Tyr_Ser-Thr"/>
    <property type="match status" value="1"/>
</dbReference>
<evidence type="ECO:0000256" key="12">
    <source>
        <dbReference type="ARBA" id="ARBA00023136"/>
    </source>
</evidence>
<comment type="subcellular location">
    <subcellularLocation>
        <location evidence="1">Membrane</location>
        <topology evidence="1">Single-pass type I membrane protein</topology>
    </subcellularLocation>
</comment>
<dbReference type="Proteomes" id="UP000281553">
    <property type="component" value="Unassembled WGS sequence"/>
</dbReference>
<evidence type="ECO:0000256" key="11">
    <source>
        <dbReference type="ARBA" id="ARBA00022989"/>
    </source>
</evidence>
<evidence type="ECO:0000256" key="5">
    <source>
        <dbReference type="ARBA" id="ARBA00022679"/>
    </source>
</evidence>
<dbReference type="GO" id="GO:0005886">
    <property type="term" value="C:plasma membrane"/>
    <property type="evidence" value="ECO:0007669"/>
    <property type="project" value="TreeGrafter"/>
</dbReference>
<evidence type="ECO:0000259" key="18">
    <source>
        <dbReference type="PROSITE" id="PS51256"/>
    </source>
</evidence>
<proteinExistence type="inferred from homology"/>
<dbReference type="PROSITE" id="PS51256">
    <property type="entry name" value="GS"/>
    <property type="match status" value="1"/>
</dbReference>
<dbReference type="SUPFAM" id="SSF56112">
    <property type="entry name" value="Protein kinase-like (PK-like)"/>
    <property type="match status" value="1"/>
</dbReference>
<comment type="similarity">
    <text evidence="2">Belongs to the protein kinase superfamily. TKL Ser/Thr protein kinase family. TGFB receptor subfamily.</text>
</comment>
<dbReference type="InterPro" id="IPR011009">
    <property type="entry name" value="Kinase-like_dom_sf"/>
</dbReference>
<dbReference type="PROSITE" id="PS00107">
    <property type="entry name" value="PROTEIN_KINASE_ATP"/>
    <property type="match status" value="1"/>
</dbReference>
<evidence type="ECO:0000313" key="20">
    <source>
        <dbReference type="Proteomes" id="UP000281553"/>
    </source>
</evidence>
<dbReference type="InterPro" id="IPR000333">
    <property type="entry name" value="TGFB_receptor"/>
</dbReference>
<keyword evidence="10 14" id="KW-0067">ATP-binding</keyword>
<feature type="chain" id="PRO_5018263533" description="receptor protein serine/threonine kinase" evidence="16">
    <location>
        <begin position="20"/>
        <end position="536"/>
    </location>
</feature>
<feature type="domain" description="GS" evidence="18">
    <location>
        <begin position="318"/>
        <end position="351"/>
    </location>
</feature>
<reference evidence="19 20" key="1">
    <citation type="submission" date="2018-11" db="EMBL/GenBank/DDBJ databases">
        <authorList>
            <consortium name="Pathogen Informatics"/>
        </authorList>
    </citation>
    <scope>NUCLEOTIDE SEQUENCE [LARGE SCALE GENOMIC DNA]</scope>
</reference>
<dbReference type="InterPro" id="IPR017441">
    <property type="entry name" value="Protein_kinase_ATP_BS"/>
</dbReference>
<feature type="signal peptide" evidence="16">
    <location>
        <begin position="1"/>
        <end position="19"/>
    </location>
</feature>
<evidence type="ECO:0000256" key="10">
    <source>
        <dbReference type="ARBA" id="ARBA00022840"/>
    </source>
</evidence>
<feature type="transmembrane region" description="Helical" evidence="15">
    <location>
        <begin position="153"/>
        <end position="176"/>
    </location>
</feature>
<keyword evidence="11 15" id="KW-1133">Transmembrane helix</keyword>
<evidence type="ECO:0000256" key="1">
    <source>
        <dbReference type="ARBA" id="ARBA00004479"/>
    </source>
</evidence>
<dbReference type="InterPro" id="IPR001245">
    <property type="entry name" value="Ser-Thr/Tyr_kinase_cat_dom"/>
</dbReference>
<dbReference type="GO" id="GO:0043235">
    <property type="term" value="C:receptor complex"/>
    <property type="evidence" value="ECO:0007669"/>
    <property type="project" value="TreeGrafter"/>
</dbReference>
<evidence type="ECO:0000259" key="17">
    <source>
        <dbReference type="PROSITE" id="PS50011"/>
    </source>
</evidence>
<keyword evidence="20" id="KW-1185">Reference proteome</keyword>
<dbReference type="InterPro" id="IPR000719">
    <property type="entry name" value="Prot_kinase_dom"/>
</dbReference>
<feature type="domain" description="Protein kinase" evidence="17">
    <location>
        <begin position="352"/>
        <end position="536"/>
    </location>
</feature>
<evidence type="ECO:0000256" key="14">
    <source>
        <dbReference type="PROSITE-ProRule" id="PRU10141"/>
    </source>
</evidence>
<evidence type="ECO:0000256" key="15">
    <source>
        <dbReference type="SAM" id="Phobius"/>
    </source>
</evidence>
<evidence type="ECO:0000256" key="3">
    <source>
        <dbReference type="ARBA" id="ARBA00012401"/>
    </source>
</evidence>
<dbReference type="EC" id="2.7.11.30" evidence="3"/>
<keyword evidence="7 16" id="KW-0732">Signal</keyword>
<dbReference type="OrthoDB" id="69842at2759"/>
<dbReference type="Pfam" id="PF08515">
    <property type="entry name" value="TGF_beta_GS"/>
    <property type="match status" value="1"/>
</dbReference>
<evidence type="ECO:0000256" key="16">
    <source>
        <dbReference type="SAM" id="SignalP"/>
    </source>
</evidence>
<name>A0A3P7NMY9_DIBLA</name>
<dbReference type="PANTHER" id="PTHR23255:SF71">
    <property type="entry name" value="RECEPTOR PROTEIN SERINE_THREONINE KINASE"/>
    <property type="match status" value="1"/>
</dbReference>
<accession>A0A3P7NMY9</accession>
<keyword evidence="8 14" id="KW-0547">Nucleotide-binding</keyword>
<evidence type="ECO:0000256" key="2">
    <source>
        <dbReference type="ARBA" id="ARBA00009605"/>
    </source>
</evidence>
<dbReference type="GO" id="GO:0071363">
    <property type="term" value="P:cellular response to growth factor stimulus"/>
    <property type="evidence" value="ECO:0007669"/>
    <property type="project" value="TreeGrafter"/>
</dbReference>
<dbReference type="PANTHER" id="PTHR23255">
    <property type="entry name" value="TRANSFORMING GROWTH FACTOR-BETA RECEPTOR TYPE I AND II"/>
    <property type="match status" value="1"/>
</dbReference>
<keyword evidence="9" id="KW-0418">Kinase</keyword>
<dbReference type="InterPro" id="IPR003605">
    <property type="entry name" value="GS_dom"/>
</dbReference>
<evidence type="ECO:0000256" key="4">
    <source>
        <dbReference type="ARBA" id="ARBA00022527"/>
    </source>
</evidence>
<dbReference type="SMART" id="SM00467">
    <property type="entry name" value="GS"/>
    <property type="match status" value="1"/>
</dbReference>
<dbReference type="GO" id="GO:0004675">
    <property type="term" value="F:transmembrane receptor protein serine/threonine kinase activity"/>
    <property type="evidence" value="ECO:0007669"/>
    <property type="project" value="UniProtKB-EC"/>
</dbReference>
<protein>
    <recommendedName>
        <fullName evidence="3">receptor protein serine/threonine kinase</fullName>
        <ecNumber evidence="3">2.7.11.30</ecNumber>
    </recommendedName>
</protein>
<evidence type="ECO:0000256" key="7">
    <source>
        <dbReference type="ARBA" id="ARBA00022729"/>
    </source>
</evidence>
<dbReference type="EMBL" id="UYRU01049649">
    <property type="protein sequence ID" value="VDN10659.1"/>
    <property type="molecule type" value="Genomic_DNA"/>
</dbReference>
<dbReference type="GO" id="GO:0005524">
    <property type="term" value="F:ATP binding"/>
    <property type="evidence" value="ECO:0007669"/>
    <property type="project" value="UniProtKB-UniRule"/>
</dbReference>